<gene>
    <name evidence="1" type="ORF">B0H99_107189</name>
</gene>
<keyword evidence="2" id="KW-1185">Reference proteome</keyword>
<sequence>MVQKLWSEEKANNLAAGLSELVYRSNLIG</sequence>
<proteinExistence type="predicted"/>
<comment type="caution">
    <text evidence="1">The sequence shown here is derived from an EMBL/GenBank/DDBJ whole genome shotgun (WGS) entry which is preliminary data.</text>
</comment>
<evidence type="ECO:0000313" key="1">
    <source>
        <dbReference type="EMBL" id="PSL36368.1"/>
    </source>
</evidence>
<dbReference type="Proteomes" id="UP000242682">
    <property type="component" value="Unassembled WGS sequence"/>
</dbReference>
<dbReference type="AlphaFoldDB" id="A0A2P8GQX4"/>
<dbReference type="EMBL" id="PYAT01000007">
    <property type="protein sequence ID" value="PSL36368.1"/>
    <property type="molecule type" value="Genomic_DNA"/>
</dbReference>
<name>A0A2P8GQX4_9BACL</name>
<reference evidence="1 2" key="1">
    <citation type="submission" date="2018-03" db="EMBL/GenBank/DDBJ databases">
        <title>Genomic Encyclopedia of Type Strains, Phase III (KMG-III): the genomes of soil and plant-associated and newly described type strains.</title>
        <authorList>
            <person name="Whitman W."/>
        </authorList>
    </citation>
    <scope>NUCLEOTIDE SEQUENCE [LARGE SCALE GENOMIC DNA]</scope>
    <source>
        <strain evidence="1 2">CGMCC 1.12259</strain>
    </source>
</reference>
<organism evidence="1 2">
    <name type="scientific">Planomicrobium soli</name>
    <dbReference type="NCBI Taxonomy" id="1176648"/>
    <lineage>
        <taxon>Bacteria</taxon>
        <taxon>Bacillati</taxon>
        <taxon>Bacillota</taxon>
        <taxon>Bacilli</taxon>
        <taxon>Bacillales</taxon>
        <taxon>Caryophanaceae</taxon>
        <taxon>Planomicrobium</taxon>
    </lineage>
</organism>
<evidence type="ECO:0000313" key="2">
    <source>
        <dbReference type="Proteomes" id="UP000242682"/>
    </source>
</evidence>
<accession>A0A2P8GQX4</accession>
<protein>
    <submittedName>
        <fullName evidence="1">Uncharacterized protein</fullName>
    </submittedName>
</protein>